<comment type="function">
    <text evidence="10">Participates in the translocation of lipoproteins from the inner membrane to the outer membrane. Only forms a complex with a lipoprotein if the residue after the N-terminal Cys is not an aspartate (The Asp acts as a targeting signal to indicate that the lipoprotein should stay in the inner membrane).</text>
</comment>
<dbReference type="PANTHER" id="PTHR35869">
    <property type="entry name" value="OUTER-MEMBRANE LIPOPROTEIN CARRIER PROTEIN"/>
    <property type="match status" value="1"/>
</dbReference>
<dbReference type="PANTHER" id="PTHR35869:SF1">
    <property type="entry name" value="OUTER-MEMBRANE LIPOPROTEIN CARRIER PROTEIN"/>
    <property type="match status" value="1"/>
</dbReference>
<dbReference type="GO" id="GO:0030288">
    <property type="term" value="C:outer membrane-bounded periplasmic space"/>
    <property type="evidence" value="ECO:0007669"/>
    <property type="project" value="TreeGrafter"/>
</dbReference>
<evidence type="ECO:0000313" key="12">
    <source>
        <dbReference type="Proteomes" id="UP000541636"/>
    </source>
</evidence>
<dbReference type="GO" id="GO:0042953">
    <property type="term" value="P:lipoprotein transport"/>
    <property type="evidence" value="ECO:0007669"/>
    <property type="project" value="InterPro"/>
</dbReference>
<reference evidence="11 12" key="1">
    <citation type="journal article" date="2017" name="Int. J. Syst. Evol. Microbiol.">
        <title>Oleiagrimonas citrea sp. nov., a marine bacterium isolated from tidal flat sediment and emended description of the genus Oleiagrimonas Fang et al. 2015 and Oleiagrimonas soli.</title>
        <authorList>
            <person name="Yang S.H."/>
            <person name="Seo H.S."/>
            <person name="Seong C.N."/>
            <person name="Kwon K.K."/>
        </authorList>
    </citation>
    <scope>NUCLEOTIDE SEQUENCE [LARGE SCALE GENOMIC DNA]</scope>
    <source>
        <strain evidence="11 12">MEBiC09124</strain>
    </source>
</reference>
<comment type="caution">
    <text evidence="11">The sequence shown here is derived from an EMBL/GenBank/DDBJ whole genome shotgun (WGS) entry which is preliminary data.</text>
</comment>
<dbReference type="HAMAP" id="MF_00240">
    <property type="entry name" value="LolA"/>
    <property type="match status" value="1"/>
</dbReference>
<dbReference type="InterPro" id="IPR029046">
    <property type="entry name" value="LolA/LolB/LppX"/>
</dbReference>
<sequence precursor="true">MKIRFAMLLLILCLAPFAAQSAQTARARLDAFAHNLHALRGDFTQTLTDANGRTGQTSRGTVALQTPRLFRWQTKTPYQQLIVADGSRVWTYDPDLEQVTVQRQSLREAHSPLTVLTDPSRVDKEFTVTELGTRDGLQWLQLSPRDSAQNIQSAQLGFDDKGLVEMRFTDRLGAESVIRFSHWQRNPSLPSSLFTFTPPKGADVVGDTSGIPEVRPLGGS</sequence>
<keyword evidence="11" id="KW-0449">Lipoprotein</keyword>
<gene>
    <name evidence="10 11" type="primary">lolA</name>
    <name evidence="11" type="ORF">HF690_09570</name>
</gene>
<keyword evidence="12" id="KW-1185">Reference proteome</keyword>
<keyword evidence="9 10" id="KW-0143">Chaperone</keyword>
<dbReference type="Gene3D" id="2.50.20.10">
    <property type="entry name" value="Lipoprotein localisation LolA/LolB/LppX"/>
    <property type="match status" value="1"/>
</dbReference>
<evidence type="ECO:0000256" key="7">
    <source>
        <dbReference type="ARBA" id="ARBA00022764"/>
    </source>
</evidence>
<dbReference type="Pfam" id="PF03548">
    <property type="entry name" value="LolA"/>
    <property type="match status" value="1"/>
</dbReference>
<name>A0A846ZNE2_9GAMM</name>
<feature type="chain" id="PRO_5033168448" description="Outer-membrane lipoprotein carrier protein" evidence="10">
    <location>
        <begin position="22"/>
        <end position="220"/>
    </location>
</feature>
<keyword evidence="8 10" id="KW-0653">Protein transport</keyword>
<evidence type="ECO:0000256" key="10">
    <source>
        <dbReference type="HAMAP-Rule" id="MF_00240"/>
    </source>
</evidence>
<accession>A0A846ZNE2</accession>
<dbReference type="NCBIfam" id="TIGR00547">
    <property type="entry name" value="lolA"/>
    <property type="match status" value="1"/>
</dbReference>
<dbReference type="InterPro" id="IPR018323">
    <property type="entry name" value="OM_lipoprot_carrier_LolA_Pbac"/>
</dbReference>
<dbReference type="GO" id="GO:0044874">
    <property type="term" value="P:lipoprotein localization to outer membrane"/>
    <property type="evidence" value="ECO:0007669"/>
    <property type="project" value="UniProtKB-UniRule"/>
</dbReference>
<proteinExistence type="inferred from homology"/>
<keyword evidence="6 10" id="KW-0732">Signal</keyword>
<dbReference type="RefSeq" id="WP_168609261.1">
    <property type="nucleotide sequence ID" value="NZ_JAAZQD010000003.1"/>
</dbReference>
<keyword evidence="5 10" id="KW-0813">Transport</keyword>
<comment type="subunit">
    <text evidence="3 10">Monomer.</text>
</comment>
<protein>
    <recommendedName>
        <fullName evidence="4 10">Outer-membrane lipoprotein carrier protein</fullName>
    </recommendedName>
</protein>
<evidence type="ECO:0000256" key="3">
    <source>
        <dbReference type="ARBA" id="ARBA00011245"/>
    </source>
</evidence>
<dbReference type="Proteomes" id="UP000541636">
    <property type="component" value="Unassembled WGS sequence"/>
</dbReference>
<evidence type="ECO:0000256" key="9">
    <source>
        <dbReference type="ARBA" id="ARBA00023186"/>
    </source>
</evidence>
<evidence type="ECO:0000256" key="4">
    <source>
        <dbReference type="ARBA" id="ARBA00014035"/>
    </source>
</evidence>
<dbReference type="AlphaFoldDB" id="A0A846ZNE2"/>
<dbReference type="SUPFAM" id="SSF89392">
    <property type="entry name" value="Prokaryotic lipoproteins and lipoprotein localization factors"/>
    <property type="match status" value="1"/>
</dbReference>
<comment type="similarity">
    <text evidence="2 10">Belongs to the LolA family.</text>
</comment>
<comment type="subcellular location">
    <subcellularLocation>
        <location evidence="1 10">Periplasm</location>
    </subcellularLocation>
</comment>
<dbReference type="InterPro" id="IPR004564">
    <property type="entry name" value="OM_lipoprot_carrier_LolA-like"/>
</dbReference>
<dbReference type="EMBL" id="JAAZQD010000003">
    <property type="protein sequence ID" value="NKZ39197.1"/>
    <property type="molecule type" value="Genomic_DNA"/>
</dbReference>
<evidence type="ECO:0000256" key="6">
    <source>
        <dbReference type="ARBA" id="ARBA00022729"/>
    </source>
</evidence>
<feature type="signal peptide" evidence="10">
    <location>
        <begin position="1"/>
        <end position="21"/>
    </location>
</feature>
<evidence type="ECO:0000256" key="5">
    <source>
        <dbReference type="ARBA" id="ARBA00022448"/>
    </source>
</evidence>
<keyword evidence="7 10" id="KW-0574">Periplasm</keyword>
<evidence type="ECO:0000256" key="8">
    <source>
        <dbReference type="ARBA" id="ARBA00022927"/>
    </source>
</evidence>
<organism evidence="11 12">
    <name type="scientific">Oleiagrimonas citrea</name>
    <dbReference type="NCBI Taxonomy" id="1665687"/>
    <lineage>
        <taxon>Bacteria</taxon>
        <taxon>Pseudomonadati</taxon>
        <taxon>Pseudomonadota</taxon>
        <taxon>Gammaproteobacteria</taxon>
        <taxon>Lysobacterales</taxon>
        <taxon>Rhodanobacteraceae</taxon>
        <taxon>Oleiagrimonas</taxon>
    </lineage>
</organism>
<evidence type="ECO:0000256" key="2">
    <source>
        <dbReference type="ARBA" id="ARBA00007615"/>
    </source>
</evidence>
<evidence type="ECO:0000313" key="11">
    <source>
        <dbReference type="EMBL" id="NKZ39197.1"/>
    </source>
</evidence>
<dbReference type="CDD" id="cd16325">
    <property type="entry name" value="LolA"/>
    <property type="match status" value="1"/>
</dbReference>
<evidence type="ECO:0000256" key="1">
    <source>
        <dbReference type="ARBA" id="ARBA00004418"/>
    </source>
</evidence>